<dbReference type="EMBL" id="WBWA01000008">
    <property type="protein sequence ID" value="KAB2665277.1"/>
    <property type="molecule type" value="Genomic_DNA"/>
</dbReference>
<evidence type="ECO:0000313" key="2">
    <source>
        <dbReference type="EMBL" id="KAB2665277.1"/>
    </source>
</evidence>
<dbReference type="Proteomes" id="UP000481643">
    <property type="component" value="Unassembled WGS sequence"/>
</dbReference>
<reference evidence="4 5" key="1">
    <citation type="submission" date="2019-09" db="EMBL/GenBank/DDBJ databases">
        <title>Taxonomic organization of the family Brucellaceae based on a phylogenomic approach.</title>
        <authorList>
            <person name="Leclercq S."/>
            <person name="Cloeckaert A."/>
            <person name="Zygmunt M.S."/>
        </authorList>
    </citation>
    <scope>NUCLEOTIDE SEQUENCE [LARGE SCALE GENOMIC DNA]</scope>
    <source>
        <strain evidence="2 4">LMG 18957</strain>
        <strain evidence="3 5">WS1830</strain>
    </source>
</reference>
<evidence type="ECO:0000313" key="3">
    <source>
        <dbReference type="EMBL" id="KAB2687481.1"/>
    </source>
</evidence>
<keyword evidence="4" id="KW-1185">Reference proteome</keyword>
<dbReference type="EMBL" id="WBVX01000006">
    <property type="protein sequence ID" value="KAB2687481.1"/>
    <property type="molecule type" value="Genomic_DNA"/>
</dbReference>
<evidence type="ECO:0000256" key="1">
    <source>
        <dbReference type="SAM" id="MobiDB-lite"/>
    </source>
</evidence>
<name>A0A6L3YTV3_9HYPH</name>
<evidence type="ECO:0000313" key="5">
    <source>
        <dbReference type="Proteomes" id="UP000481643"/>
    </source>
</evidence>
<accession>A0A6L3YTV3</accession>
<sequence length="97" mass="11198">MQFHVPLQVTMNHNPQAEPVHQSLERRPRQTPRRKSETVREMPLKSVLRAPHLTQSGQKAHQITNVSMPRPELAQHHYLIITKQQIGLLAKLASQVF</sequence>
<dbReference type="Proteomes" id="UP000430843">
    <property type="component" value="Unassembled WGS sequence"/>
</dbReference>
<protein>
    <submittedName>
        <fullName evidence="3">Uncharacterized protein</fullName>
    </submittedName>
</protein>
<comment type="caution">
    <text evidence="3">The sequence shown here is derived from an EMBL/GenBank/DDBJ whole genome shotgun (WGS) entry which is preliminary data.</text>
</comment>
<feature type="region of interest" description="Disordered" evidence="1">
    <location>
        <begin position="1"/>
        <end position="40"/>
    </location>
</feature>
<gene>
    <name evidence="2" type="ORF">F9K91_11145</name>
    <name evidence="3" type="ORF">F9L08_07940</name>
</gene>
<proteinExistence type="predicted"/>
<feature type="compositionally biased region" description="Basic and acidic residues" evidence="1">
    <location>
        <begin position="23"/>
        <end position="40"/>
    </location>
</feature>
<organism evidence="3 5">
    <name type="scientific">Brucella tritici</name>
    <dbReference type="NCBI Taxonomy" id="94626"/>
    <lineage>
        <taxon>Bacteria</taxon>
        <taxon>Pseudomonadati</taxon>
        <taxon>Pseudomonadota</taxon>
        <taxon>Alphaproteobacteria</taxon>
        <taxon>Hyphomicrobiales</taxon>
        <taxon>Brucellaceae</taxon>
        <taxon>Brucella/Ochrobactrum group</taxon>
        <taxon>Brucella</taxon>
    </lineage>
</organism>
<dbReference type="AlphaFoldDB" id="A0A6L3YTV3"/>
<evidence type="ECO:0000313" key="4">
    <source>
        <dbReference type="Proteomes" id="UP000430843"/>
    </source>
</evidence>